<proteinExistence type="inferred from homology"/>
<keyword evidence="4" id="KW-1003">Cell membrane</keyword>
<keyword evidence="10" id="KW-0408">Iron</keyword>
<keyword evidence="7" id="KW-0479">Metal-binding</keyword>
<dbReference type="PANTHER" id="PTHR30529:SF7">
    <property type="entry name" value="CYTOCHROME B561 BACTERIAL_NI-HYDROGENASE DOMAIN-CONTAINING PROTEIN"/>
    <property type="match status" value="1"/>
</dbReference>
<evidence type="ECO:0000256" key="12">
    <source>
        <dbReference type="ARBA" id="ARBA00037975"/>
    </source>
</evidence>
<feature type="transmembrane region" description="Helical" evidence="13">
    <location>
        <begin position="97"/>
        <end position="117"/>
    </location>
</feature>
<protein>
    <submittedName>
        <fullName evidence="15">Cytochrome b</fullName>
    </submittedName>
</protein>
<comment type="cofactor">
    <cofactor evidence="1">
        <name>heme b</name>
        <dbReference type="ChEBI" id="CHEBI:60344"/>
    </cofactor>
</comment>
<dbReference type="Pfam" id="PF01292">
    <property type="entry name" value="Ni_hydr_CYTB"/>
    <property type="match status" value="1"/>
</dbReference>
<keyword evidence="5" id="KW-0349">Heme</keyword>
<keyword evidence="16" id="KW-1185">Reference proteome</keyword>
<evidence type="ECO:0000256" key="10">
    <source>
        <dbReference type="ARBA" id="ARBA00023004"/>
    </source>
</evidence>
<dbReference type="InterPro" id="IPR016174">
    <property type="entry name" value="Di-haem_cyt_TM"/>
</dbReference>
<evidence type="ECO:0000256" key="4">
    <source>
        <dbReference type="ARBA" id="ARBA00022475"/>
    </source>
</evidence>
<evidence type="ECO:0000256" key="7">
    <source>
        <dbReference type="ARBA" id="ARBA00022723"/>
    </source>
</evidence>
<organism evidence="15 16">
    <name type="scientific">Stenotrophomonas mori</name>
    <dbReference type="NCBI Taxonomy" id="2871096"/>
    <lineage>
        <taxon>Bacteria</taxon>
        <taxon>Pseudomonadati</taxon>
        <taxon>Pseudomonadota</taxon>
        <taxon>Gammaproteobacteria</taxon>
        <taxon>Lysobacterales</taxon>
        <taxon>Lysobacteraceae</taxon>
        <taxon>Stenotrophomonas</taxon>
    </lineage>
</organism>
<dbReference type="SUPFAM" id="SSF81342">
    <property type="entry name" value="Transmembrane di-heme cytochromes"/>
    <property type="match status" value="1"/>
</dbReference>
<keyword evidence="9 13" id="KW-1133">Transmembrane helix</keyword>
<accession>A0ABT0SK75</accession>
<keyword evidence="8" id="KW-0249">Electron transport</keyword>
<feature type="transmembrane region" description="Helical" evidence="13">
    <location>
        <begin position="20"/>
        <end position="38"/>
    </location>
</feature>
<evidence type="ECO:0000313" key="16">
    <source>
        <dbReference type="Proteomes" id="UP001431235"/>
    </source>
</evidence>
<dbReference type="Gene3D" id="1.20.950.20">
    <property type="entry name" value="Transmembrane di-heme cytochromes, Chain C"/>
    <property type="match status" value="1"/>
</dbReference>
<keyword evidence="11 13" id="KW-0472">Membrane</keyword>
<reference evidence="15 16" key="1">
    <citation type="submission" date="2021-08" db="EMBL/GenBank/DDBJ databases">
        <title>Novel members of of the genus Stenotrophomonas from differernt environment.</title>
        <authorList>
            <person name="Deng Y."/>
        </authorList>
    </citation>
    <scope>NUCLEOTIDE SEQUENCE [LARGE SCALE GENOMIC DNA]</scope>
    <source>
        <strain evidence="15 16">CPCC 101365</strain>
    </source>
</reference>
<dbReference type="RefSeq" id="WP_250065222.1">
    <property type="nucleotide sequence ID" value="NZ_JAIKTS010000006.1"/>
</dbReference>
<evidence type="ECO:0000256" key="5">
    <source>
        <dbReference type="ARBA" id="ARBA00022617"/>
    </source>
</evidence>
<evidence type="ECO:0000259" key="14">
    <source>
        <dbReference type="Pfam" id="PF01292"/>
    </source>
</evidence>
<evidence type="ECO:0000313" key="15">
    <source>
        <dbReference type="EMBL" id="MCL7715737.1"/>
    </source>
</evidence>
<dbReference type="Proteomes" id="UP001431235">
    <property type="component" value="Unassembled WGS sequence"/>
</dbReference>
<evidence type="ECO:0000256" key="1">
    <source>
        <dbReference type="ARBA" id="ARBA00001970"/>
    </source>
</evidence>
<feature type="domain" description="Cytochrome b561 bacterial/Ni-hydrogenase" evidence="14">
    <location>
        <begin position="12"/>
        <end position="182"/>
    </location>
</feature>
<evidence type="ECO:0000256" key="6">
    <source>
        <dbReference type="ARBA" id="ARBA00022692"/>
    </source>
</evidence>
<dbReference type="PANTHER" id="PTHR30529">
    <property type="entry name" value="CYTOCHROME B561"/>
    <property type="match status" value="1"/>
</dbReference>
<dbReference type="EMBL" id="JAIKTS010000006">
    <property type="protein sequence ID" value="MCL7715737.1"/>
    <property type="molecule type" value="Genomic_DNA"/>
</dbReference>
<keyword evidence="3" id="KW-0813">Transport</keyword>
<dbReference type="InterPro" id="IPR052168">
    <property type="entry name" value="Cytochrome_b561_oxidase"/>
</dbReference>
<gene>
    <name evidence="15" type="ORF">K5L01_13920</name>
</gene>
<feature type="transmembrane region" description="Helical" evidence="13">
    <location>
        <begin position="146"/>
        <end position="166"/>
    </location>
</feature>
<keyword evidence="6 13" id="KW-0812">Transmembrane</keyword>
<name>A0ABT0SK75_9GAMM</name>
<evidence type="ECO:0000256" key="13">
    <source>
        <dbReference type="SAM" id="Phobius"/>
    </source>
</evidence>
<dbReference type="InterPro" id="IPR011577">
    <property type="entry name" value="Cyt_b561_bac/Ni-Hgenase"/>
</dbReference>
<evidence type="ECO:0000256" key="11">
    <source>
        <dbReference type="ARBA" id="ARBA00023136"/>
    </source>
</evidence>
<evidence type="ECO:0000256" key="2">
    <source>
        <dbReference type="ARBA" id="ARBA00004651"/>
    </source>
</evidence>
<comment type="subcellular location">
    <subcellularLocation>
        <location evidence="2">Cell membrane</location>
        <topology evidence="2">Multi-pass membrane protein</topology>
    </subcellularLocation>
</comment>
<comment type="similarity">
    <text evidence="12">Belongs to the cytochrome b561 family.</text>
</comment>
<sequence length="187" mass="20520">MDRGPAPTAPPRWPAPVQLLHWLGLVLIAATAVIGLLMVDMERGSDLRKLSYSLHKSLGMTALALGVLRLAVRLVVRAPAPVAGPAWQRRAAHATHALMYLVLLALPVSGWLLNSVAGQPLPWFGLLQLPALGGRNPELRQLVDSFHVGLFWTLAALVALHLAAVLQHQLLRRDGLLWRMLPRRRGR</sequence>
<evidence type="ECO:0000256" key="8">
    <source>
        <dbReference type="ARBA" id="ARBA00022982"/>
    </source>
</evidence>
<comment type="caution">
    <text evidence="15">The sequence shown here is derived from an EMBL/GenBank/DDBJ whole genome shotgun (WGS) entry which is preliminary data.</text>
</comment>
<evidence type="ECO:0000256" key="9">
    <source>
        <dbReference type="ARBA" id="ARBA00022989"/>
    </source>
</evidence>
<evidence type="ECO:0000256" key="3">
    <source>
        <dbReference type="ARBA" id="ARBA00022448"/>
    </source>
</evidence>